<dbReference type="OrthoDB" id="410104at2759"/>
<proteinExistence type="predicted"/>
<evidence type="ECO:0000313" key="2">
    <source>
        <dbReference type="WBParaSite" id="HCON_00111840-00001"/>
    </source>
</evidence>
<dbReference type="Proteomes" id="UP000025227">
    <property type="component" value="Unplaced"/>
</dbReference>
<dbReference type="AlphaFoldDB" id="A0A7I4YN44"/>
<keyword evidence="1" id="KW-1185">Reference proteome</keyword>
<dbReference type="WBParaSite" id="HCON_00111840-00001">
    <property type="protein sequence ID" value="HCON_00111840-00001"/>
    <property type="gene ID" value="HCON_00111840"/>
</dbReference>
<reference evidence="2" key="1">
    <citation type="submission" date="2020-12" db="UniProtKB">
        <authorList>
            <consortium name="WormBaseParasite"/>
        </authorList>
    </citation>
    <scope>IDENTIFICATION</scope>
    <source>
        <strain evidence="2">MHco3</strain>
    </source>
</reference>
<accession>A0A7I4YN44</accession>
<name>A0A7I4YN44_HAECO</name>
<protein>
    <submittedName>
        <fullName evidence="2">Reverse transcriptase domain-containing protein</fullName>
    </submittedName>
</protein>
<evidence type="ECO:0000313" key="1">
    <source>
        <dbReference type="Proteomes" id="UP000025227"/>
    </source>
</evidence>
<organism evidence="1 2">
    <name type="scientific">Haemonchus contortus</name>
    <name type="common">Barber pole worm</name>
    <dbReference type="NCBI Taxonomy" id="6289"/>
    <lineage>
        <taxon>Eukaryota</taxon>
        <taxon>Metazoa</taxon>
        <taxon>Ecdysozoa</taxon>
        <taxon>Nematoda</taxon>
        <taxon>Chromadorea</taxon>
        <taxon>Rhabditida</taxon>
        <taxon>Rhabditina</taxon>
        <taxon>Rhabditomorpha</taxon>
        <taxon>Strongyloidea</taxon>
        <taxon>Trichostrongylidae</taxon>
        <taxon>Haemonchus</taxon>
    </lineage>
</organism>
<sequence>MPLCLVFSDLKKAFNTVETEAVVEALGNLGVSAQHVRMLHNILLIIPNIEQAEQMLAEFDNVCGKIGLRMNHEDGDHAKRIGT</sequence>